<evidence type="ECO:0000256" key="2">
    <source>
        <dbReference type="SAM" id="MobiDB-lite"/>
    </source>
</evidence>
<evidence type="ECO:0000256" key="1">
    <source>
        <dbReference type="SAM" id="Coils"/>
    </source>
</evidence>
<reference evidence="4" key="1">
    <citation type="journal article" date="2016" name="Genome Biol. Evol.">
        <title>Comparative 'omics' of the Fusarium fujikuroi species complex highlights differences in genetic potential and metabolite synthesis.</title>
        <authorList>
            <person name="Niehaus E.-M."/>
            <person name="Muensterkoetter M."/>
            <person name="Proctor R.H."/>
            <person name="Brown D.W."/>
            <person name="Sharon A."/>
            <person name="Idan Y."/>
            <person name="Oren-Young L."/>
            <person name="Sieber C.M."/>
            <person name="Novak O."/>
            <person name="Pencik A."/>
            <person name="Tarkowska D."/>
            <person name="Hromadova K."/>
            <person name="Freeman S."/>
            <person name="Maymon M."/>
            <person name="Elazar M."/>
            <person name="Youssef S.A."/>
            <person name="El-Shabrawy E.S.M."/>
            <person name="Shalaby A.B.A."/>
            <person name="Houterman P."/>
            <person name="Brock N.L."/>
            <person name="Burkhardt I."/>
            <person name="Tsavkelova E.A."/>
            <person name="Dickschat J.S."/>
            <person name="Galuszka P."/>
            <person name="Gueldener U."/>
            <person name="Tudzynski B."/>
        </authorList>
    </citation>
    <scope>NUCLEOTIDE SEQUENCE [LARGE SCALE GENOMIC DNA]</scope>
    <source>
        <strain evidence="4">ET1</strain>
    </source>
</reference>
<dbReference type="VEuPathDB" id="FungiDB:FPRO_10419"/>
<feature type="coiled-coil region" evidence="1">
    <location>
        <begin position="75"/>
        <end position="102"/>
    </location>
</feature>
<accession>A0A1L7VJT3</accession>
<feature type="compositionally biased region" description="Low complexity" evidence="2">
    <location>
        <begin position="11"/>
        <end position="24"/>
    </location>
</feature>
<feature type="compositionally biased region" description="Polar residues" evidence="2">
    <location>
        <begin position="1"/>
        <end position="10"/>
    </location>
</feature>
<feature type="compositionally biased region" description="Basic residues" evidence="2">
    <location>
        <begin position="28"/>
        <end position="38"/>
    </location>
</feature>
<dbReference type="Proteomes" id="UP000183971">
    <property type="component" value="Unassembled WGS sequence"/>
</dbReference>
<dbReference type="GeneID" id="42055291"/>
<comment type="caution">
    <text evidence="3">The sequence shown here is derived from an EMBL/GenBank/DDBJ whole genome shotgun (WGS) entry which is preliminary data.</text>
</comment>
<organism evidence="3 4">
    <name type="scientific">Fusarium proliferatum (strain ET1)</name>
    <name type="common">Orchid endophyte fungus</name>
    <dbReference type="NCBI Taxonomy" id="1227346"/>
    <lineage>
        <taxon>Eukaryota</taxon>
        <taxon>Fungi</taxon>
        <taxon>Dikarya</taxon>
        <taxon>Ascomycota</taxon>
        <taxon>Pezizomycotina</taxon>
        <taxon>Sordariomycetes</taxon>
        <taxon>Hypocreomycetidae</taxon>
        <taxon>Hypocreales</taxon>
        <taxon>Nectriaceae</taxon>
        <taxon>Fusarium</taxon>
        <taxon>Fusarium fujikuroi species complex</taxon>
    </lineage>
</organism>
<dbReference type="AlphaFoldDB" id="A0A1L7VJT3"/>
<sequence>MRPNQYGSQRATGTLETLEALEALEAPRKHHPQKRRRTTGSQREKLEGQNSKGHSKEGAPKEQATKEAPVVDPAARWAELEKKQADKAKEQHKENRRKIEQSRIYLHEVLALDRKDGYAQQFWGDLASSIKCLADESRFWGKPWDSLGEDLQQKFLGYAPNIEELFDVPDMAPLVFQRWLWEVIDENFFSKKSKDIVWASPYWEAQGTLERYLQEHDFSYDDVIASHMFPHWRYTTMQFYMSLKDSPRKSQRIDPARVVPITARAIGQYFPQEPEEESMKNDY</sequence>
<keyword evidence="4" id="KW-1185">Reference proteome</keyword>
<evidence type="ECO:0000313" key="4">
    <source>
        <dbReference type="Proteomes" id="UP000183971"/>
    </source>
</evidence>
<dbReference type="RefSeq" id="XP_031081424.1">
    <property type="nucleotide sequence ID" value="XM_031231382.1"/>
</dbReference>
<protein>
    <submittedName>
        <fullName evidence="3">Uncharacterized protein</fullName>
    </submittedName>
</protein>
<name>A0A1L7VJT3_FUSPR</name>
<gene>
    <name evidence="3" type="ORF">FPRO_10419</name>
</gene>
<feature type="compositionally biased region" description="Basic and acidic residues" evidence="2">
    <location>
        <begin position="54"/>
        <end position="65"/>
    </location>
</feature>
<feature type="region of interest" description="Disordered" evidence="2">
    <location>
        <begin position="1"/>
        <end position="71"/>
    </location>
</feature>
<evidence type="ECO:0000313" key="3">
    <source>
        <dbReference type="EMBL" id="CZR40831.1"/>
    </source>
</evidence>
<dbReference type="EMBL" id="FJOF01000005">
    <property type="protein sequence ID" value="CZR40831.1"/>
    <property type="molecule type" value="Genomic_DNA"/>
</dbReference>
<proteinExistence type="predicted"/>
<keyword evidence="1" id="KW-0175">Coiled coil</keyword>